<dbReference type="InterPro" id="IPR025202">
    <property type="entry name" value="PLD-like_dom"/>
</dbReference>
<feature type="compositionally biased region" description="Basic and acidic residues" evidence="7">
    <location>
        <begin position="1375"/>
        <end position="1384"/>
    </location>
</feature>
<evidence type="ECO:0000259" key="8">
    <source>
        <dbReference type="PROSITE" id="PS50035"/>
    </source>
</evidence>
<dbReference type="PROSITE" id="PS50035">
    <property type="entry name" value="PLD"/>
    <property type="match status" value="2"/>
</dbReference>
<keyword evidence="2" id="KW-0677">Repeat</keyword>
<feature type="region of interest" description="Disordered" evidence="7">
    <location>
        <begin position="1"/>
        <end position="264"/>
    </location>
</feature>
<comment type="catalytic activity">
    <reaction evidence="1 6">
        <text>a 1,2-diacyl-sn-glycero-3-phosphocholine + H2O = a 1,2-diacyl-sn-glycero-3-phosphate + choline + H(+)</text>
        <dbReference type="Rhea" id="RHEA:14445"/>
        <dbReference type="ChEBI" id="CHEBI:15354"/>
        <dbReference type="ChEBI" id="CHEBI:15377"/>
        <dbReference type="ChEBI" id="CHEBI:15378"/>
        <dbReference type="ChEBI" id="CHEBI:57643"/>
        <dbReference type="ChEBI" id="CHEBI:58608"/>
        <dbReference type="EC" id="3.1.4.4"/>
    </reaction>
</comment>
<dbReference type="Gene3D" id="3.30.870.10">
    <property type="entry name" value="Endonuclease Chain A"/>
    <property type="match status" value="2"/>
</dbReference>
<keyword evidence="3 6" id="KW-0378">Hydrolase</keyword>
<dbReference type="CDD" id="cd09141">
    <property type="entry name" value="PLDc_vPLD1_2_yPLD_like_2"/>
    <property type="match status" value="1"/>
</dbReference>
<dbReference type="CDD" id="cd09138">
    <property type="entry name" value="PLDc_vPLD1_2_yPLD_like_1"/>
    <property type="match status" value="1"/>
</dbReference>
<evidence type="ECO:0000256" key="2">
    <source>
        <dbReference type="ARBA" id="ARBA00022737"/>
    </source>
</evidence>
<evidence type="ECO:0000256" key="7">
    <source>
        <dbReference type="SAM" id="MobiDB-lite"/>
    </source>
</evidence>
<accession>A0A5N6KZX2</accession>
<dbReference type="InterPro" id="IPR001736">
    <property type="entry name" value="PLipase_D/transphosphatidylase"/>
</dbReference>
<dbReference type="EC" id="3.1.4.4" evidence="6"/>
<dbReference type="PANTHER" id="PTHR18896:SF76">
    <property type="entry name" value="PHOSPHOLIPASE"/>
    <property type="match status" value="1"/>
</dbReference>
<dbReference type="GO" id="GO:0035091">
    <property type="term" value="F:phosphatidylinositol binding"/>
    <property type="evidence" value="ECO:0007669"/>
    <property type="project" value="InterPro"/>
</dbReference>
<dbReference type="InterPro" id="IPR015679">
    <property type="entry name" value="PLipase_D_fam"/>
</dbReference>
<dbReference type="GO" id="GO:0004630">
    <property type="term" value="F:phospholipase D activity"/>
    <property type="evidence" value="ECO:0007669"/>
    <property type="project" value="UniProtKB-UniRule"/>
</dbReference>
<feature type="domain" description="PLD phosphodiesterase" evidence="8">
    <location>
        <begin position="1162"/>
        <end position="1189"/>
    </location>
</feature>
<keyword evidence="4 6" id="KW-0442">Lipid degradation</keyword>
<feature type="region of interest" description="Disordered" evidence="7">
    <location>
        <begin position="460"/>
        <end position="534"/>
    </location>
</feature>
<dbReference type="Proteomes" id="UP000327013">
    <property type="component" value="Unassembled WGS sequence"/>
</dbReference>
<evidence type="ECO:0000256" key="1">
    <source>
        <dbReference type="ARBA" id="ARBA00000798"/>
    </source>
</evidence>
<keyword evidence="5" id="KW-0443">Lipid metabolism</keyword>
<feature type="compositionally biased region" description="Acidic residues" evidence="7">
    <location>
        <begin position="155"/>
        <end position="171"/>
    </location>
</feature>
<keyword evidence="10" id="KW-1185">Reference proteome</keyword>
<dbReference type="InterPro" id="IPR016555">
    <property type="entry name" value="PLipase_D_euk"/>
</dbReference>
<reference evidence="9 10" key="1">
    <citation type="submission" date="2019-06" db="EMBL/GenBank/DDBJ databases">
        <title>A chromosomal-level reference genome of Carpinus fangiana (Coryloideae, Betulaceae).</title>
        <authorList>
            <person name="Yang X."/>
            <person name="Wang Z."/>
            <person name="Zhang L."/>
            <person name="Hao G."/>
            <person name="Liu J."/>
            <person name="Yang Y."/>
        </authorList>
    </citation>
    <scope>NUCLEOTIDE SEQUENCE [LARGE SCALE GENOMIC DNA]</scope>
    <source>
        <strain evidence="9">Cfa_2016G</strain>
        <tissue evidence="9">Leaf</tissue>
    </source>
</reference>
<feature type="compositionally biased region" description="Basic and acidic residues" evidence="7">
    <location>
        <begin position="242"/>
        <end position="256"/>
    </location>
</feature>
<sequence length="1437" mass="163682">MSAAATAGLLPTQDPLSDSEAANGFPKGSKHDSLERSEDAVDVDRPEAAPADKPGVAPLNVNTSLPKINGNGSISHELSRANGATKSTVDEVDAVPRRPSVQFSTPDTPTASPRETSQSPRPTSGHQRHSSNILSRIRALAPTNTSLKPKSPAANDDEAQSEWVDDTDADAETSGAEEGASTAAKGRQKRKRRRFFADDSPSSPFTHASRTASFAREETEATIPEENDSRAITRRVTSMSDMAHDRQGVSEDEGRARMSKLPAWRRRSSNWFAQSLSNTADARTTSGAEPSTPGKAQRPSNLKRLSQLAAGSYSGDASPSPWQLRTDPAQRRWRQIKAGLKMLGPKRKAEPRIDYVKSAELVAELLAGSPAAVIMASHFQRDEHERRKVPILLEQLRVNVTDIDKKEDNPDDRHVRFKIDCEYFSGRMHMTWSVWRSLGDFIRLHGSFKKEMLASNLKTWGSDDKRSKMPHFPKGTFPYFQKSKELEDEEDDEPAGAAEGPAPPEPIQALEGRPQDDTPTQSPSRSRPRPFRFHTRRASSNLAALVDKRMDPRSQRQRKKIEAYLREMIRFQMFRPGSNRICKFLELSTISVLMSIDGSYKGKEGVLSIQRTTGMDSRRKKAAAAFTKAKPMWFLVRESYIFCVDSVDESIIYDVFLVDTDFTIRTKRPRLRDQKGAREMAKTATSSAANPSGHVLRLENSERKVKLLARNEAQLNQFEESIRQMSSNTEWSQRKRFDSFAPVRRNVFAMWLVDARDYFWNVSRGISMAKHVIYIHDWWLSPELYLRRPPAVSYKWRLDRLLHQKASEGVKIYVMVYRNIDTAIPIDSQHTKSVLLDLHPNIFVQRSPNQIRQKSFFWAHHEKLCVVDYNLAFCGGVDLCFGRFDAPSHVLTDDKMTGMEPSVFPRDTDHCQTWPGKDYSNPRVQDFFELTAPYAEMYDRSKVPRMPWHDIGMQVTGQPARDLSRHFVQRWNFILRQRTPSRPTPFLIPPPDFTEAQLDQYGLRGTCDVQMLRSCAQWSIGLKDGPEHSIMNAYIRLIDRSEHFVYIENQFFITSTMVDNTKIHNGIGDALVERIIRAHKNKEQWKAVIVIPLMPGFQSTVDSQDGTSIRLIMQCQYRSICRGKHSIFARLHDAGIKGQDYIQFYSLRKWGKIGRTKALVTEQLYIHAKCMVVDDRFAIIGSANINERSMLGTRDSEIASVIRDTDYIDSYMAGKPYKVGRFPHTLRMRLMREHLGIDVDDAVIKEEQFADFGYEQGEPATDDEMLHEEAKRKVEKGPVHKDAMRDPLDDGFIKLWQRIATKNTDIYRQVFRCMPDDNVRTWRDYEEYMSYSDRFAQAQGLSKSSMRMQQEAKGASGPPGVGSAKLPGTSTSRDNYADDKSSEHSELKVIDREVAESLLEETTGHLVRWPYYWLDEEERGGKWLFSLDQMSPLEIYD</sequence>
<dbReference type="OrthoDB" id="14911at2759"/>
<feature type="compositionally biased region" description="Polar residues" evidence="7">
    <location>
        <begin position="60"/>
        <end position="87"/>
    </location>
</feature>
<dbReference type="SUPFAM" id="SSF64268">
    <property type="entry name" value="PX domain"/>
    <property type="match status" value="1"/>
</dbReference>
<feature type="domain" description="PLD phosphodiesterase" evidence="8">
    <location>
        <begin position="856"/>
        <end position="883"/>
    </location>
</feature>
<protein>
    <recommendedName>
        <fullName evidence="6">Phospholipase</fullName>
        <ecNumber evidence="6">3.1.4.4</ecNumber>
    </recommendedName>
</protein>
<evidence type="ECO:0000256" key="5">
    <source>
        <dbReference type="ARBA" id="ARBA00023098"/>
    </source>
</evidence>
<evidence type="ECO:0000313" key="9">
    <source>
        <dbReference type="EMBL" id="KAB8416422.1"/>
    </source>
</evidence>
<dbReference type="InterPro" id="IPR036871">
    <property type="entry name" value="PX_dom_sf"/>
</dbReference>
<dbReference type="EMBL" id="VIBQ01000031">
    <property type="protein sequence ID" value="KAB8416422.1"/>
    <property type="molecule type" value="Genomic_DNA"/>
</dbReference>
<dbReference type="PANTHER" id="PTHR18896">
    <property type="entry name" value="PHOSPHOLIPASE D"/>
    <property type="match status" value="1"/>
</dbReference>
<dbReference type="SMART" id="SM00155">
    <property type="entry name" value="PLDc"/>
    <property type="match status" value="2"/>
</dbReference>
<evidence type="ECO:0000256" key="3">
    <source>
        <dbReference type="ARBA" id="ARBA00022801"/>
    </source>
</evidence>
<proteinExistence type="inferred from homology"/>
<dbReference type="Pfam" id="PF13091">
    <property type="entry name" value="PLDc_2"/>
    <property type="match status" value="1"/>
</dbReference>
<feature type="compositionally biased region" description="Polar residues" evidence="7">
    <location>
        <begin position="277"/>
        <end position="289"/>
    </location>
</feature>
<dbReference type="PIRSF" id="PIRSF009376">
    <property type="entry name" value="Phospholipase_D_euk"/>
    <property type="match status" value="1"/>
</dbReference>
<evidence type="ECO:0000256" key="4">
    <source>
        <dbReference type="ARBA" id="ARBA00022963"/>
    </source>
</evidence>
<dbReference type="FunFam" id="3.30.870.10:FF:000011">
    <property type="entry name" value="Phospholipase"/>
    <property type="match status" value="1"/>
</dbReference>
<comment type="caution">
    <text evidence="9">The sequence shown here is derived from an EMBL/GenBank/DDBJ whole genome shotgun (WGS) entry which is preliminary data.</text>
</comment>
<feature type="region of interest" description="Disordered" evidence="7">
    <location>
        <begin position="1340"/>
        <end position="1384"/>
    </location>
</feature>
<comment type="similarity">
    <text evidence="6">Belongs to the phospholipase D family.</text>
</comment>
<feature type="compositionally biased region" description="Polar residues" evidence="7">
    <location>
        <begin position="200"/>
        <end position="212"/>
    </location>
</feature>
<dbReference type="SUPFAM" id="SSF56024">
    <property type="entry name" value="Phospholipase D/nuclease"/>
    <property type="match status" value="2"/>
</dbReference>
<feature type="compositionally biased region" description="Polar residues" evidence="7">
    <location>
        <begin position="101"/>
        <end position="134"/>
    </location>
</feature>
<evidence type="ECO:0000313" key="10">
    <source>
        <dbReference type="Proteomes" id="UP000327013"/>
    </source>
</evidence>
<dbReference type="Gene3D" id="3.30.1520.10">
    <property type="entry name" value="Phox-like domain"/>
    <property type="match status" value="1"/>
</dbReference>
<gene>
    <name evidence="9" type="ORF">FH972_024941</name>
</gene>
<dbReference type="GO" id="GO:0031410">
    <property type="term" value="C:cytoplasmic vesicle"/>
    <property type="evidence" value="ECO:0007669"/>
    <property type="project" value="UniProtKB-ARBA"/>
</dbReference>
<feature type="compositionally biased region" description="Basic and acidic residues" evidence="7">
    <location>
        <begin position="29"/>
        <end position="47"/>
    </location>
</feature>
<feature type="region of interest" description="Disordered" evidence="7">
    <location>
        <begin position="277"/>
        <end position="301"/>
    </location>
</feature>
<dbReference type="GO" id="GO:0009395">
    <property type="term" value="P:phospholipid catabolic process"/>
    <property type="evidence" value="ECO:0007669"/>
    <property type="project" value="TreeGrafter"/>
</dbReference>
<organism evidence="9 10">
    <name type="scientific">Carpinus fangiana</name>
    <dbReference type="NCBI Taxonomy" id="176857"/>
    <lineage>
        <taxon>Eukaryota</taxon>
        <taxon>Viridiplantae</taxon>
        <taxon>Streptophyta</taxon>
        <taxon>Embryophyta</taxon>
        <taxon>Tracheophyta</taxon>
        <taxon>Spermatophyta</taxon>
        <taxon>Magnoliopsida</taxon>
        <taxon>eudicotyledons</taxon>
        <taxon>Gunneridae</taxon>
        <taxon>Pentapetalae</taxon>
        <taxon>rosids</taxon>
        <taxon>fabids</taxon>
        <taxon>Fagales</taxon>
        <taxon>Betulaceae</taxon>
        <taxon>Carpinus</taxon>
    </lineage>
</organism>
<dbReference type="GO" id="GO:0035556">
    <property type="term" value="P:intracellular signal transduction"/>
    <property type="evidence" value="ECO:0007669"/>
    <property type="project" value="InterPro"/>
</dbReference>
<evidence type="ECO:0000256" key="6">
    <source>
        <dbReference type="PIRNR" id="PIRNR009376"/>
    </source>
</evidence>
<dbReference type="GO" id="GO:0006654">
    <property type="term" value="P:phosphatidic acid biosynthetic process"/>
    <property type="evidence" value="ECO:0007669"/>
    <property type="project" value="InterPro"/>
</dbReference>
<name>A0A5N6KZX2_9ROSI</name>